<keyword evidence="3" id="KW-1185">Reference proteome</keyword>
<dbReference type="Gene3D" id="1.10.3210.10">
    <property type="entry name" value="Hypothetical protein af1432"/>
    <property type="match status" value="1"/>
</dbReference>
<dbReference type="AlphaFoldDB" id="D9XJL3"/>
<dbReference type="GO" id="GO:0008893">
    <property type="term" value="F:guanosine-3',5'-bis(diphosphate) 3'-diphosphatase activity"/>
    <property type="evidence" value="ECO:0007669"/>
    <property type="project" value="TreeGrafter"/>
</dbReference>
<dbReference type="SMART" id="SM00471">
    <property type="entry name" value="HDc"/>
    <property type="match status" value="1"/>
</dbReference>
<dbReference type="GO" id="GO:0016301">
    <property type="term" value="F:kinase activity"/>
    <property type="evidence" value="ECO:0007669"/>
    <property type="project" value="UniProtKB-KW"/>
</dbReference>
<dbReference type="PANTHER" id="PTHR46246">
    <property type="entry name" value="GUANOSINE-3',5'-BIS(DIPHOSPHATE) 3'-PYROPHOSPHOHYDROLASE MESH1"/>
    <property type="match status" value="1"/>
</dbReference>
<evidence type="ECO:0000259" key="1">
    <source>
        <dbReference type="SMART" id="SM00471"/>
    </source>
</evidence>
<name>D9XJL3_9ACTN</name>
<evidence type="ECO:0000313" key="3">
    <source>
        <dbReference type="Proteomes" id="UP000002968"/>
    </source>
</evidence>
<organism evidence="2 3">
    <name type="scientific">Streptomyces griseoflavus Tu4000</name>
    <dbReference type="NCBI Taxonomy" id="467200"/>
    <lineage>
        <taxon>Bacteria</taxon>
        <taxon>Bacillati</taxon>
        <taxon>Actinomycetota</taxon>
        <taxon>Actinomycetes</taxon>
        <taxon>Kitasatosporales</taxon>
        <taxon>Streptomycetaceae</taxon>
        <taxon>Streptomyces</taxon>
    </lineage>
</organism>
<dbReference type="HOGENOM" id="CLU_1348309_0_0_11"/>
<proteinExistence type="predicted"/>
<dbReference type="PANTHER" id="PTHR46246:SF1">
    <property type="entry name" value="GUANOSINE-3',5'-BIS(DIPHOSPHATE) 3'-PYROPHOSPHOHYDROLASE MESH1"/>
    <property type="match status" value="1"/>
</dbReference>
<sequence length="207" mass="23392">MRRMDPIDLDHVLTVLGAAAWSPDEQSRARVAADLALTVYDGRTRDQGTPYLEHPLAVVRLLRTEIGVRRPEPLLLALLHDALEVAPESEALLVHHLGGPFTARLRSMTADHRLEQRPKSDGDETRWRAKQAALPPEDLLVRLADRLHNLRDLAASPNLDRRRRFLQTLGDFHLPLADAARGLGPHLETMHARLHAEYVHHVQEVRP</sequence>
<dbReference type="eggNOG" id="COG0317">
    <property type="taxonomic scope" value="Bacteria"/>
</dbReference>
<dbReference type="SUPFAM" id="SSF109604">
    <property type="entry name" value="HD-domain/PDEase-like"/>
    <property type="match status" value="1"/>
</dbReference>
<dbReference type="STRING" id="467200.SSRG_02913"/>
<dbReference type="Proteomes" id="UP000002968">
    <property type="component" value="Unassembled WGS sequence"/>
</dbReference>
<protein>
    <submittedName>
        <fullName evidence="2">GTP pyrophosphokinase</fullName>
    </submittedName>
</protein>
<dbReference type="Pfam" id="PF13328">
    <property type="entry name" value="HD_4"/>
    <property type="match status" value="1"/>
</dbReference>
<evidence type="ECO:0000313" key="2">
    <source>
        <dbReference type="EMBL" id="EFL40109.1"/>
    </source>
</evidence>
<dbReference type="InterPro" id="IPR003607">
    <property type="entry name" value="HD/PDEase_dom"/>
</dbReference>
<dbReference type="InterPro" id="IPR052194">
    <property type="entry name" value="MESH1"/>
</dbReference>
<accession>D9XJL3</accession>
<dbReference type="EMBL" id="GG657758">
    <property type="protein sequence ID" value="EFL40109.1"/>
    <property type="molecule type" value="Genomic_DNA"/>
</dbReference>
<feature type="domain" description="HD/PDEase" evidence="1">
    <location>
        <begin position="47"/>
        <end position="159"/>
    </location>
</feature>
<reference evidence="2" key="1">
    <citation type="submission" date="2009-02" db="EMBL/GenBank/DDBJ databases">
        <title>Annotation of Streptomyces griseoflavus strain Tu4000.</title>
        <authorList>
            <consortium name="The Broad Institute Genome Sequencing Platform"/>
            <consortium name="Broad Institute Microbial Sequencing Center"/>
            <person name="Fischbach M."/>
            <person name="Godfrey P."/>
            <person name="Ward D."/>
            <person name="Young S."/>
            <person name="Zeng Q."/>
            <person name="Koehrsen M."/>
            <person name="Alvarado L."/>
            <person name="Berlin A.M."/>
            <person name="Bochicchio J."/>
            <person name="Borenstein D."/>
            <person name="Chapman S.B."/>
            <person name="Chen Z."/>
            <person name="Engels R."/>
            <person name="Freedman E."/>
            <person name="Gellesch M."/>
            <person name="Goldberg J."/>
            <person name="Griggs A."/>
            <person name="Gujja S."/>
            <person name="Heilman E.R."/>
            <person name="Heiman D.I."/>
            <person name="Hepburn T.A."/>
            <person name="Howarth C."/>
            <person name="Jen D."/>
            <person name="Larson L."/>
            <person name="Lewis B."/>
            <person name="Mehta T."/>
            <person name="Park D."/>
            <person name="Pearson M."/>
            <person name="Richards J."/>
            <person name="Roberts A."/>
            <person name="Saif S."/>
            <person name="Shea T.D."/>
            <person name="Shenoy N."/>
            <person name="Sisk P."/>
            <person name="Stolte C."/>
            <person name="Sykes S.N."/>
            <person name="Thomson T."/>
            <person name="Walk T."/>
            <person name="White J."/>
            <person name="Yandava C."/>
            <person name="Straight P."/>
            <person name="Clardy J."/>
            <person name="Hung D."/>
            <person name="Kolter R."/>
            <person name="Mekalanos J."/>
            <person name="Walker S."/>
            <person name="Walsh C.T."/>
            <person name="Wieland-Brown L.C."/>
            <person name="Haas B."/>
            <person name="Nusbaum C."/>
            <person name="Birren B."/>
        </authorList>
    </citation>
    <scope>NUCLEOTIDE SEQUENCE [LARGE SCALE GENOMIC DNA]</scope>
    <source>
        <strain evidence="2">Tu4000</strain>
    </source>
</reference>
<gene>
    <name evidence="2" type="ORF">SSRG_02913</name>
</gene>